<dbReference type="AlphaFoldDB" id="A0A1K1KNS0"/>
<dbReference type="EMBL" id="LT630287">
    <property type="protein sequence ID" value="SFV40539.1"/>
    <property type="molecule type" value="Genomic_DNA"/>
</dbReference>
<evidence type="ECO:0000313" key="2">
    <source>
        <dbReference type="Proteomes" id="UP000190935"/>
    </source>
</evidence>
<dbReference type="RefSeq" id="WP_079579050.1">
    <property type="nucleotide sequence ID" value="NZ_LT630287.1"/>
</dbReference>
<protein>
    <submittedName>
        <fullName evidence="1">Phage protein</fullName>
    </submittedName>
</protein>
<sequence>MEYGTLEKISGDRFEITADEETDLRKINRLSDGKKPRVMFQIDDGRTISADQRKKIYALINDLCDFTGDVPEYWKAKFKFAVQMIFGIEEFSLSNCSMTTANQMILTILDFLFEEDIPFKTKTWDSIPNDFPKQMLCIKNKRCVICGKKADIAHYQAVGSGRNRRTINHVGMYINTFCREHHSEQHELGINNFSELYHIKPIKVTEEIARELHLGRISNE</sequence>
<dbReference type="InterPro" id="IPR041242">
    <property type="entry name" value="HNHc_6"/>
</dbReference>
<evidence type="ECO:0000313" key="1">
    <source>
        <dbReference type="EMBL" id="SFV40539.1"/>
    </source>
</evidence>
<accession>A0A1K1KNS0</accession>
<proteinExistence type="predicted"/>
<name>A0A1K1KNS0_9LACO</name>
<organism evidence="1 2">
    <name type="scientific">Ligilactobacillus acidipiscis</name>
    <dbReference type="NCBI Taxonomy" id="89059"/>
    <lineage>
        <taxon>Bacteria</taxon>
        <taxon>Bacillati</taxon>
        <taxon>Bacillota</taxon>
        <taxon>Bacilli</taxon>
        <taxon>Lactobacillales</taxon>
        <taxon>Lactobacillaceae</taxon>
        <taxon>Ligilactobacillus</taxon>
    </lineage>
</organism>
<gene>
    <name evidence="1" type="ORF">LAC1533_1119</name>
</gene>
<reference evidence="2" key="1">
    <citation type="submission" date="2016-11" db="EMBL/GenBank/DDBJ databases">
        <authorList>
            <person name="Papadimitriou K."/>
        </authorList>
    </citation>
    <scope>NUCLEOTIDE SEQUENCE [LARGE SCALE GENOMIC DNA]</scope>
    <source>
        <strain evidence="2">ACA-DC 1533</strain>
    </source>
</reference>
<dbReference type="Proteomes" id="UP000190935">
    <property type="component" value="Chromosome I"/>
</dbReference>
<dbReference type="Pfam" id="PF16784">
    <property type="entry name" value="HNHc_6"/>
    <property type="match status" value="1"/>
</dbReference>
<dbReference type="KEGG" id="laca:LAC1533_1119"/>
<dbReference type="GeneID" id="95349220"/>